<dbReference type="EMBL" id="SLXQ01000003">
    <property type="protein sequence ID" value="TCP54114.1"/>
    <property type="molecule type" value="Genomic_DNA"/>
</dbReference>
<dbReference type="PANTHER" id="PTHR34512">
    <property type="entry name" value="CELL SURFACE PROTEIN"/>
    <property type="match status" value="1"/>
</dbReference>
<proteinExistence type="predicted"/>
<reference evidence="3 4" key="1">
    <citation type="submission" date="2019-03" db="EMBL/GenBank/DDBJ databases">
        <title>Genomic Encyclopedia of Type Strains, Phase IV (KMG-IV): sequencing the most valuable type-strain genomes for metagenomic binning, comparative biology and taxonomic classification.</title>
        <authorList>
            <person name="Goeker M."/>
        </authorList>
    </citation>
    <scope>NUCLEOTIDE SEQUENCE [LARGE SCALE GENOMIC DNA]</scope>
    <source>
        <strain evidence="3 4">DSM 45765</strain>
    </source>
</reference>
<dbReference type="Proteomes" id="UP000294911">
    <property type="component" value="Unassembled WGS sequence"/>
</dbReference>
<dbReference type="InterPro" id="IPR002372">
    <property type="entry name" value="PQQ_rpt_dom"/>
</dbReference>
<accession>A0A4R2QXN7</accession>
<organism evidence="3 4">
    <name type="scientific">Tamaricihabitans halophyticus</name>
    <dbReference type="NCBI Taxonomy" id="1262583"/>
    <lineage>
        <taxon>Bacteria</taxon>
        <taxon>Bacillati</taxon>
        <taxon>Actinomycetota</taxon>
        <taxon>Actinomycetes</taxon>
        <taxon>Pseudonocardiales</taxon>
        <taxon>Pseudonocardiaceae</taxon>
        <taxon>Tamaricihabitans</taxon>
    </lineage>
</organism>
<keyword evidence="1" id="KW-0732">Signal</keyword>
<dbReference type="SUPFAM" id="SSF50998">
    <property type="entry name" value="Quinoprotein alcohol dehydrogenase-like"/>
    <property type="match status" value="1"/>
</dbReference>
<protein>
    <submittedName>
        <fullName evidence="3">Outer membrane protein assembly factor BamB</fullName>
    </submittedName>
</protein>
<feature type="domain" description="Pyrrolo-quinoline quinone repeat" evidence="2">
    <location>
        <begin position="54"/>
        <end position="198"/>
    </location>
</feature>
<dbReference type="OrthoDB" id="256225at2"/>
<dbReference type="AlphaFoldDB" id="A0A4R2QXN7"/>
<evidence type="ECO:0000313" key="3">
    <source>
        <dbReference type="EMBL" id="TCP54114.1"/>
    </source>
</evidence>
<dbReference type="PROSITE" id="PS51257">
    <property type="entry name" value="PROKAR_LIPOPROTEIN"/>
    <property type="match status" value="1"/>
</dbReference>
<dbReference type="InterPro" id="IPR015943">
    <property type="entry name" value="WD40/YVTN_repeat-like_dom_sf"/>
</dbReference>
<dbReference type="InterPro" id="IPR011047">
    <property type="entry name" value="Quinoprotein_ADH-like_sf"/>
</dbReference>
<evidence type="ECO:0000256" key="1">
    <source>
        <dbReference type="SAM" id="SignalP"/>
    </source>
</evidence>
<feature type="signal peptide" evidence="1">
    <location>
        <begin position="1"/>
        <end position="26"/>
    </location>
</feature>
<comment type="caution">
    <text evidence="3">The sequence shown here is derived from an EMBL/GenBank/DDBJ whole genome shotgun (WGS) entry which is preliminary data.</text>
</comment>
<dbReference type="PANTHER" id="PTHR34512:SF30">
    <property type="entry name" value="OUTER MEMBRANE PROTEIN ASSEMBLY FACTOR BAMB"/>
    <property type="match status" value="1"/>
</dbReference>
<dbReference type="Gene3D" id="2.130.10.10">
    <property type="entry name" value="YVTN repeat-like/Quinoprotein amine dehydrogenase"/>
    <property type="match status" value="1"/>
</dbReference>
<keyword evidence="4" id="KW-1185">Reference proteome</keyword>
<evidence type="ECO:0000313" key="4">
    <source>
        <dbReference type="Proteomes" id="UP000294911"/>
    </source>
</evidence>
<dbReference type="Pfam" id="PF13360">
    <property type="entry name" value="PQQ_2"/>
    <property type="match status" value="1"/>
</dbReference>
<name>A0A4R2QXN7_9PSEU</name>
<feature type="chain" id="PRO_5038337099" evidence="1">
    <location>
        <begin position="27"/>
        <end position="580"/>
    </location>
</feature>
<evidence type="ECO:0000259" key="2">
    <source>
        <dbReference type="Pfam" id="PF13360"/>
    </source>
</evidence>
<gene>
    <name evidence="3" type="ORF">EV191_103155</name>
</gene>
<sequence length="580" mass="61520">MLGMRKTGLIVAILCCLGLLASACGGADFESGTAPAPKPLPDRGPVAGSYQQDWQIEPETGTERAGFQLIAGHLVVASKTGLRAYDARTGKPTWHYREPGRQLWSWATTDDAIVYGSYREEGDQIHDRQMTGLDARTGEPLWDAAEEWQVMSDGRGGSSSSPPEPGDAAAGTVLVQDGPLARAGIDARTGDVRWRIEQGDVTDECAVGKPSTGNGDSSGGKLLLAELSCKVPDQILAGIDAESGEIRWHRPIPRFSASGAVMRGGVTLLDDVREDGPPVLLGPDGSEIFTGPDGTSCSCELREAGEDVLLSYRGEGEVEPGLVRIDPRSGDVREVSNWPGRSLSEESVTVGDSLYELGDTASGGQALPMMLSVTDTAKDQAKFAHLPRTGVQPTGDLGQVQQSWFGVAGDRLYLAEQPVDPETESNKPPTIRAYSVADATEPTALGGVQPSDWPDPCAALAGVVRGEDVSTEPGGSVDIGDVTIPAVQCRSISELRSVELQVWWMSGDAKQARQLFDHMDGAGKSTVGADRELTTDEPDQVWLQVGPAIVSVGMDALDSGFSTKTREQALRKIVSNLRKS</sequence>